<name>A0A5R9FBX0_9BACL</name>
<dbReference type="InterPro" id="IPR017853">
    <property type="entry name" value="GH"/>
</dbReference>
<dbReference type="InterPro" id="IPR051913">
    <property type="entry name" value="GH2_Domain-Containing"/>
</dbReference>
<dbReference type="Gene3D" id="2.60.40.10">
    <property type="entry name" value="Immunoglobulins"/>
    <property type="match status" value="1"/>
</dbReference>
<dbReference type="GO" id="GO:0004553">
    <property type="term" value="F:hydrolase activity, hydrolyzing O-glycosyl compounds"/>
    <property type="evidence" value="ECO:0007669"/>
    <property type="project" value="InterPro"/>
</dbReference>
<dbReference type="RefSeq" id="WP_138123612.1">
    <property type="nucleotide sequence ID" value="NZ_SWLG01000003.1"/>
</dbReference>
<dbReference type="PRINTS" id="PR00132">
    <property type="entry name" value="GLHYDRLASE2"/>
</dbReference>
<dbReference type="OrthoDB" id="9762066at2"/>
<evidence type="ECO:0000256" key="3">
    <source>
        <dbReference type="ARBA" id="ARBA00023295"/>
    </source>
</evidence>
<dbReference type="GO" id="GO:0005975">
    <property type="term" value="P:carbohydrate metabolic process"/>
    <property type="evidence" value="ECO:0007669"/>
    <property type="project" value="InterPro"/>
</dbReference>
<evidence type="ECO:0000256" key="2">
    <source>
        <dbReference type="ARBA" id="ARBA00022801"/>
    </source>
</evidence>
<evidence type="ECO:0000259" key="4">
    <source>
        <dbReference type="Pfam" id="PF00703"/>
    </source>
</evidence>
<protein>
    <submittedName>
        <fullName evidence="7">Uncharacterized protein</fullName>
    </submittedName>
</protein>
<dbReference type="Pfam" id="PF02836">
    <property type="entry name" value="Glyco_hydro_2_C"/>
    <property type="match status" value="1"/>
</dbReference>
<organism evidence="7 8">
    <name type="scientific">Exobacillus caeni</name>
    <dbReference type="NCBI Taxonomy" id="2574798"/>
    <lineage>
        <taxon>Bacteria</taxon>
        <taxon>Bacillati</taxon>
        <taxon>Bacillota</taxon>
        <taxon>Bacilli</taxon>
        <taxon>Bacillales</taxon>
        <taxon>Guptibacillaceae</taxon>
        <taxon>Exobacillus</taxon>
    </lineage>
</organism>
<proteinExistence type="inferred from homology"/>
<evidence type="ECO:0000256" key="1">
    <source>
        <dbReference type="ARBA" id="ARBA00007401"/>
    </source>
</evidence>
<dbReference type="InterPro" id="IPR006103">
    <property type="entry name" value="Glyco_hydro_2_cat"/>
</dbReference>
<dbReference type="InterPro" id="IPR008979">
    <property type="entry name" value="Galactose-bd-like_sf"/>
</dbReference>
<dbReference type="InterPro" id="IPR036156">
    <property type="entry name" value="Beta-gal/glucu_dom_sf"/>
</dbReference>
<dbReference type="Pfam" id="PF00703">
    <property type="entry name" value="Glyco_hydro_2"/>
    <property type="match status" value="1"/>
</dbReference>
<dbReference type="PANTHER" id="PTHR42732:SF1">
    <property type="entry name" value="BETA-MANNOSIDASE"/>
    <property type="match status" value="1"/>
</dbReference>
<dbReference type="InterPro" id="IPR006104">
    <property type="entry name" value="Glyco_hydro_2_N"/>
</dbReference>
<evidence type="ECO:0000259" key="5">
    <source>
        <dbReference type="Pfam" id="PF02836"/>
    </source>
</evidence>
<evidence type="ECO:0000313" key="7">
    <source>
        <dbReference type="EMBL" id="TLS38383.1"/>
    </source>
</evidence>
<dbReference type="AlphaFoldDB" id="A0A5R9FBX0"/>
<comment type="similarity">
    <text evidence="1">Belongs to the glycosyl hydrolase 2 family.</text>
</comment>
<dbReference type="InterPro" id="IPR013783">
    <property type="entry name" value="Ig-like_fold"/>
</dbReference>
<dbReference type="SUPFAM" id="SSF49303">
    <property type="entry name" value="beta-Galactosidase/glucuronidase domain"/>
    <property type="match status" value="1"/>
</dbReference>
<accession>A0A5R9FBX0</accession>
<keyword evidence="3" id="KW-0326">Glycosidase</keyword>
<dbReference type="Pfam" id="PF02837">
    <property type="entry name" value="Glyco_hydro_2_N"/>
    <property type="match status" value="1"/>
</dbReference>
<feature type="domain" description="Glycoside hydrolase family 2 immunoglobulin-like beta-sandwich" evidence="4">
    <location>
        <begin position="172"/>
        <end position="277"/>
    </location>
</feature>
<dbReference type="PANTHER" id="PTHR42732">
    <property type="entry name" value="BETA-GALACTOSIDASE"/>
    <property type="match status" value="1"/>
</dbReference>
<dbReference type="SUPFAM" id="SSF49785">
    <property type="entry name" value="Galactose-binding domain-like"/>
    <property type="match status" value="1"/>
</dbReference>
<evidence type="ECO:0000313" key="8">
    <source>
        <dbReference type="Proteomes" id="UP000308230"/>
    </source>
</evidence>
<comment type="caution">
    <text evidence="7">The sequence shown here is derived from an EMBL/GenBank/DDBJ whole genome shotgun (WGS) entry which is preliminary data.</text>
</comment>
<dbReference type="SUPFAM" id="SSF51445">
    <property type="entry name" value="(Trans)glycosidases"/>
    <property type="match status" value="1"/>
</dbReference>
<feature type="domain" description="Glycoside hydrolase family 2 catalytic" evidence="5">
    <location>
        <begin position="280"/>
        <end position="478"/>
    </location>
</feature>
<dbReference type="Gene3D" id="3.20.20.80">
    <property type="entry name" value="Glycosidases"/>
    <property type="match status" value="1"/>
</dbReference>
<keyword evidence="8" id="KW-1185">Reference proteome</keyword>
<dbReference type="EMBL" id="SWLG01000003">
    <property type="protein sequence ID" value="TLS38383.1"/>
    <property type="molecule type" value="Genomic_DNA"/>
</dbReference>
<dbReference type="Proteomes" id="UP000308230">
    <property type="component" value="Unassembled WGS sequence"/>
</dbReference>
<feature type="domain" description="Glycosyl hydrolases family 2 sugar binding" evidence="6">
    <location>
        <begin position="61"/>
        <end position="169"/>
    </location>
</feature>
<reference evidence="7 8" key="1">
    <citation type="submission" date="2019-04" db="EMBL/GenBank/DDBJ databases">
        <title>Bacillus caeni sp. nov., a bacterium isolated from mangrove sediment.</title>
        <authorList>
            <person name="Huang H."/>
            <person name="Mo K."/>
            <person name="Hu Y."/>
        </authorList>
    </citation>
    <scope>NUCLEOTIDE SEQUENCE [LARGE SCALE GENOMIC DNA]</scope>
    <source>
        <strain evidence="7 8">HB172195</strain>
    </source>
</reference>
<sequence length="915" mass="106333">MNTITPQTVKRENYIDLTGRWEVLIDFNNEVKEISQLNQMTKWQPLNVPGCWEQIESNKLAEGPVWYKKRFLVPHSWNNSPASLSFEGVNYFCEIWVNGKEAGTHEGGWNGFEINVTDYIVPESENEVVLKVYKQGEKYPVRECLAGFFPDVGVVFGGIWKPVALKKTPEIKINDIFIKPRIKEKQIITEYKVETVTAKEHDSIIRLTVFDPNGNIAGNKEETLPFSSTTCTYNTAVPMNGPLALWDMESPELYKLKVEILVDDKTVNITEETFGMREVTILGDQIYLNGKSIYLRGVLHWGWYGDHIAPTPTEEEIRNELQHVKESGFNLVKHCLYIPTKEYLQIADEMGILIWQELPMWLPEVNDEFEKRVFYQYERIISEIRNHPSIIMWTLGCELNHQVNASFLETIFNKAKKLTDNAVIRDNSGSGECYGGLLKEHADFYDYHFYNDIHFYRDLINQFAGSWREKKPWLFGEFCDYDTYRNLDGIREHFNGELPWWLKDDLQENPGSKETRWHWYRQEEKMSNLNLPFTNKDLAENSIRSAFAYRKAVLELVRSYQQITGYVLTSIKGNPIATSSIFDDFGMPNHEPDCFQSFNEETILTLTWDNRRNWVNGGDRLINWDHFNYFSGEEIRPHIFLSHYGDEPIINTCLQWNCVQENGLQIANGSVEIRSFGDGEAKELGVAEFFAPEVTKPMKLIFQAELEWEGKTIKNRWSFWVFPNILQPKDFDRTLIDDPLHLLNGLLKRHPSLSYEHHVKEISDHKSVIVTTMLRPDHYRFMEEGGKVVYIQRGEGEFPINKVPFWRESIQLFYSHPLMNLFPHEQHTGLAFYGIATDTAFDFHGMEGFKPIMGRLDARTFELSHYMAQKEIGKGLLIATTLRFEGGLGAEPDGIDLNPAGSYWLESLILKNLHK</sequence>
<gene>
    <name evidence="7" type="ORF">FCL54_04370</name>
</gene>
<evidence type="ECO:0000259" key="6">
    <source>
        <dbReference type="Pfam" id="PF02837"/>
    </source>
</evidence>
<dbReference type="InterPro" id="IPR006101">
    <property type="entry name" value="Glyco_hydro_2"/>
</dbReference>
<keyword evidence="2" id="KW-0378">Hydrolase</keyword>
<dbReference type="InterPro" id="IPR006102">
    <property type="entry name" value="Ig-like_GH2"/>
</dbReference>
<dbReference type="Gene3D" id="2.60.120.260">
    <property type="entry name" value="Galactose-binding domain-like"/>
    <property type="match status" value="1"/>
</dbReference>